<dbReference type="Pfam" id="PF06508">
    <property type="entry name" value="QueC"/>
    <property type="match status" value="1"/>
</dbReference>
<evidence type="ECO:0000256" key="1">
    <source>
        <dbReference type="SAM" id="Phobius"/>
    </source>
</evidence>
<keyword evidence="1" id="KW-0812">Transmembrane</keyword>
<dbReference type="InterPro" id="IPR014729">
    <property type="entry name" value="Rossmann-like_a/b/a_fold"/>
</dbReference>
<keyword evidence="1" id="KW-1133">Transmembrane helix</keyword>
<keyword evidence="1" id="KW-0472">Membrane</keyword>
<dbReference type="Gene3D" id="3.40.50.620">
    <property type="entry name" value="HUPs"/>
    <property type="match status" value="1"/>
</dbReference>
<gene>
    <name evidence="2" type="ORF">UFOVP595_49</name>
</gene>
<feature type="transmembrane region" description="Helical" evidence="1">
    <location>
        <begin position="60"/>
        <end position="83"/>
    </location>
</feature>
<accession>A0A6J5N497</accession>
<dbReference type="InterPro" id="IPR018317">
    <property type="entry name" value="QueC"/>
</dbReference>
<dbReference type="EMBL" id="LR796568">
    <property type="protein sequence ID" value="CAB4152143.1"/>
    <property type="molecule type" value="Genomic_DNA"/>
</dbReference>
<name>A0A6J5N497_9CAUD</name>
<sequence>MNIIGHLIIGAAGYSITKEPLFFIGSIIPDIALLPNELKFNKFDKWNVRFKFLYDFSHSLFIPIALYFFNYLFAIAYLLHILIDIPFHTSSFRWKPFLFNRYHSKKKALLLSGGMDSVACALIESNFDCIYFNYGQAYHKKEYPMAVEMAKTLNKDLIVIKKKWHTDIENRNYYLIAEIKKLGYDEVIIGTRNILPLFDKYKDSNWFNLKIYQYLMGIYINMPLIGNFKFQIKNKLNKYDKYYSTESYNHDL</sequence>
<protein>
    <submittedName>
        <fullName evidence="2">Queuosine biosynthesis protein QueC</fullName>
    </submittedName>
</protein>
<dbReference type="SUPFAM" id="SSF52402">
    <property type="entry name" value="Adenine nucleotide alpha hydrolases-like"/>
    <property type="match status" value="1"/>
</dbReference>
<evidence type="ECO:0000313" key="2">
    <source>
        <dbReference type="EMBL" id="CAB4152143.1"/>
    </source>
</evidence>
<organism evidence="2">
    <name type="scientific">uncultured Caudovirales phage</name>
    <dbReference type="NCBI Taxonomy" id="2100421"/>
    <lineage>
        <taxon>Viruses</taxon>
        <taxon>Duplodnaviria</taxon>
        <taxon>Heunggongvirae</taxon>
        <taxon>Uroviricota</taxon>
        <taxon>Caudoviricetes</taxon>
        <taxon>Peduoviridae</taxon>
        <taxon>Maltschvirus</taxon>
        <taxon>Maltschvirus maltsch</taxon>
    </lineage>
</organism>
<reference evidence="2" key="1">
    <citation type="submission" date="2020-04" db="EMBL/GenBank/DDBJ databases">
        <authorList>
            <person name="Chiriac C."/>
            <person name="Salcher M."/>
            <person name="Ghai R."/>
            <person name="Kavagutti S V."/>
        </authorList>
    </citation>
    <scope>NUCLEOTIDE SEQUENCE</scope>
</reference>
<proteinExistence type="predicted"/>